<dbReference type="EMBL" id="PKPP01000872">
    <property type="protein sequence ID" value="PWA87850.1"/>
    <property type="molecule type" value="Genomic_DNA"/>
</dbReference>
<evidence type="ECO:0000256" key="7">
    <source>
        <dbReference type="ARBA" id="ARBA00023034"/>
    </source>
</evidence>
<dbReference type="InterPro" id="IPR040079">
    <property type="entry name" value="Glutathione_S-Trfase"/>
</dbReference>
<evidence type="ECO:0000313" key="14">
    <source>
        <dbReference type="Proteomes" id="UP000245207"/>
    </source>
</evidence>
<feature type="domain" description="GST N-terminal" evidence="11">
    <location>
        <begin position="2"/>
        <end position="81"/>
    </location>
</feature>
<dbReference type="Pfam" id="PF07928">
    <property type="entry name" value="Vps54"/>
    <property type="match status" value="1"/>
</dbReference>
<evidence type="ECO:0000256" key="10">
    <source>
        <dbReference type="SAM" id="MobiDB-lite"/>
    </source>
</evidence>
<dbReference type="FunFam" id="3.40.30.10:FF:000014">
    <property type="entry name" value="Tau class glutathione S-transferase"/>
    <property type="match status" value="1"/>
</dbReference>
<protein>
    <recommendedName>
        <fullName evidence="3">glutathione transferase</fullName>
        <ecNumber evidence="3">2.5.1.18</ecNumber>
    </recommendedName>
</protein>
<dbReference type="SFLD" id="SFLDS00019">
    <property type="entry name" value="Glutathione_Transferase_(cytos"/>
    <property type="match status" value="1"/>
</dbReference>
<gene>
    <name evidence="13" type="ORF">CTI12_AA126010</name>
</gene>
<dbReference type="Pfam" id="PF00043">
    <property type="entry name" value="GST_C"/>
    <property type="match status" value="1"/>
</dbReference>
<dbReference type="InterPro" id="IPR004045">
    <property type="entry name" value="Glutathione_S-Trfase_N"/>
</dbReference>
<dbReference type="GO" id="GO:0000938">
    <property type="term" value="C:GARP complex"/>
    <property type="evidence" value="ECO:0007669"/>
    <property type="project" value="InterPro"/>
</dbReference>
<sequence length="1394" mass="155971">MEKVKLLGTWSCPFVKRVVWALKLKGIEYEIVYEDFDNKSPELLKYNPIHKKVPVLLHNGVAICESLVILEYIDETWKDTSPFLPYETLDKANARFWAKFSEQVLPTFYDIYKKQGKEQEEAKEKTLANLKLIEQQLNEKNFFNGENIGFLDLAFGWLADYSHPLEVISDVKVLDENSFPKLCAWRERVLAIPAIKESWPDQETLIAKFRNLKESKGQIYSNAFMKGFMHHLRKEILTSFVHCPTRKIMNPDMASPNVILFTSKQDKNVALPKQPLGAFFPQCAARVSFPQLSITIFSPPSSICCVPHPPHHYPPLSFPNHILLISPEKAQIKGDTQAFKGEPYNANSTTQNLSSILNNPHNNLSDSSWSTWWYSSSTTSQPPQLTDFTPPNSIKTLTNFTRSDFAPYVSSLSDHYSRFEDIRNHASVENSESLKSLPDGDDDVMADYIRSDFTSYVSSLSDHYSRFEDIRNHASVENSESLKSLPDDDDVMADYIRSDFTSYVPSLSDHYSRFEDVRNHASVENSESLKSLPDDDDVMAGEALVACLREVPALYFKEDFRLEDGGTFKAASSSDVGEKLSQYLDVVELHLVKEISLRSNSFFEAQGELEDLNKRIVEGCSRIRELKETIKVLDGDLVDSACQIHDLNVTRSDLLALQDKLRLILYVNQSLAALKLLVSSADCAGALDVTDDLKHFLDGDQLTGLHCFRHLEDHVAAAIDSVNSILSAEFLRVSINDAGDKDAAILSKAKARMASLGNGEDNEVHLHEEDTSSFHDRLLPLIIGLLRTAKLPTVLRIYRDTVTSDMKTAIKSVVAELLPVLARPLDSDLKLNDRNVDADGGGSSLASKLRSLSSESFVQLLGTIFMIVQAHLVRAAEVKKAIEWIMSNLDGHYAADSVAAAIAHGAEIAPGVDGQYESFPLSTQKNVIKASSTQPKRNDSTSSSNLSKNFRADVLRENTEAVFAACDAAHGRWAKLLGVRALLHPRLRLQEFLHIYNVSQEFVTATEKIGGRLGYSIRGTLQSQAKAFVDFQHESRMTKLRAVLDQETWVEVDVPNEFQTIVDSLFSLESLVVDDSDDHPESTANSYNDVVSSSAEQPSQSADGIVDTTGQVNNNRTKNEHGKSSTHLITFRGVGYHMVNCGLILLKMLSEYIDMNTALPALSSEAIHRVLEMLKYFNTRACQLVLGAGAMQVSGLKSITAKHLALASQVVSFVHAILPEIRRILFLKVPDTRKGLLLSEIERVSQDYKVHRDEIHTKLVQIMRERLLLHSRGLPQIIETWNRADETDLQPSQFAKSLTKEVGFLQRVLSKTLHEADVLEIFKEVTIIFDIQISDAFAPVDISIPQARARLNRDLQHILACIRSLPSARLNEPGTPIAGQLESLLQRTAVEADQ</sequence>
<dbReference type="GO" id="GO:0006749">
    <property type="term" value="P:glutathione metabolic process"/>
    <property type="evidence" value="ECO:0007669"/>
    <property type="project" value="InterPro"/>
</dbReference>
<keyword evidence="6" id="KW-0653">Protein transport</keyword>
<dbReference type="Gene3D" id="6.10.250.860">
    <property type="match status" value="1"/>
</dbReference>
<dbReference type="SUPFAM" id="SSF47616">
    <property type="entry name" value="GST C-terminal domain-like"/>
    <property type="match status" value="1"/>
</dbReference>
<organism evidence="13 14">
    <name type="scientific">Artemisia annua</name>
    <name type="common">Sweet wormwood</name>
    <dbReference type="NCBI Taxonomy" id="35608"/>
    <lineage>
        <taxon>Eukaryota</taxon>
        <taxon>Viridiplantae</taxon>
        <taxon>Streptophyta</taxon>
        <taxon>Embryophyta</taxon>
        <taxon>Tracheophyta</taxon>
        <taxon>Spermatophyta</taxon>
        <taxon>Magnoliopsida</taxon>
        <taxon>eudicotyledons</taxon>
        <taxon>Gunneridae</taxon>
        <taxon>Pentapetalae</taxon>
        <taxon>asterids</taxon>
        <taxon>campanulids</taxon>
        <taxon>Asterales</taxon>
        <taxon>Asteraceae</taxon>
        <taxon>Asteroideae</taxon>
        <taxon>Anthemideae</taxon>
        <taxon>Artemisiinae</taxon>
        <taxon>Artemisia</taxon>
    </lineage>
</organism>
<comment type="catalytic activity">
    <reaction evidence="9">
        <text>RX + glutathione = an S-substituted glutathione + a halide anion + H(+)</text>
        <dbReference type="Rhea" id="RHEA:16437"/>
        <dbReference type="ChEBI" id="CHEBI:15378"/>
        <dbReference type="ChEBI" id="CHEBI:16042"/>
        <dbReference type="ChEBI" id="CHEBI:17792"/>
        <dbReference type="ChEBI" id="CHEBI:57925"/>
        <dbReference type="ChEBI" id="CHEBI:90779"/>
        <dbReference type="EC" id="2.5.1.18"/>
    </reaction>
</comment>
<dbReference type="GO" id="GO:0005829">
    <property type="term" value="C:cytosol"/>
    <property type="evidence" value="ECO:0007669"/>
    <property type="project" value="GOC"/>
</dbReference>
<evidence type="ECO:0000256" key="5">
    <source>
        <dbReference type="ARBA" id="ARBA00022679"/>
    </source>
</evidence>
<dbReference type="InterPro" id="IPR039745">
    <property type="entry name" value="Vps54"/>
</dbReference>
<dbReference type="GO" id="GO:0006896">
    <property type="term" value="P:Golgi to vacuole transport"/>
    <property type="evidence" value="ECO:0007669"/>
    <property type="project" value="TreeGrafter"/>
</dbReference>
<dbReference type="GO" id="GO:0042147">
    <property type="term" value="P:retrograde transport, endosome to Golgi"/>
    <property type="evidence" value="ECO:0007669"/>
    <property type="project" value="InterPro"/>
</dbReference>
<dbReference type="Gene3D" id="1.20.1050.10">
    <property type="match status" value="1"/>
</dbReference>
<dbReference type="InterPro" id="IPR036249">
    <property type="entry name" value="Thioredoxin-like_sf"/>
</dbReference>
<proteinExistence type="inferred from homology"/>
<keyword evidence="5" id="KW-0808">Transferase</keyword>
<evidence type="ECO:0000313" key="13">
    <source>
        <dbReference type="EMBL" id="PWA87850.1"/>
    </source>
</evidence>
<dbReference type="GO" id="GO:0019905">
    <property type="term" value="F:syntaxin binding"/>
    <property type="evidence" value="ECO:0007669"/>
    <property type="project" value="TreeGrafter"/>
</dbReference>
<dbReference type="PANTHER" id="PTHR12965">
    <property type="entry name" value="VACUOLAR PROTEIN SORTING 54"/>
    <property type="match status" value="1"/>
</dbReference>
<dbReference type="PROSITE" id="PS50404">
    <property type="entry name" value="GST_NTER"/>
    <property type="match status" value="1"/>
</dbReference>
<keyword evidence="7" id="KW-0333">Golgi apparatus</keyword>
<dbReference type="InterPro" id="IPR045073">
    <property type="entry name" value="Omega/Tau-like"/>
</dbReference>
<reference evidence="13 14" key="1">
    <citation type="journal article" date="2018" name="Mol. Plant">
        <title>The genome of Artemisia annua provides insight into the evolution of Asteraceae family and artemisinin biosynthesis.</title>
        <authorList>
            <person name="Shen Q."/>
            <person name="Zhang L."/>
            <person name="Liao Z."/>
            <person name="Wang S."/>
            <person name="Yan T."/>
            <person name="Shi P."/>
            <person name="Liu M."/>
            <person name="Fu X."/>
            <person name="Pan Q."/>
            <person name="Wang Y."/>
            <person name="Lv Z."/>
            <person name="Lu X."/>
            <person name="Zhang F."/>
            <person name="Jiang W."/>
            <person name="Ma Y."/>
            <person name="Chen M."/>
            <person name="Hao X."/>
            <person name="Li L."/>
            <person name="Tang Y."/>
            <person name="Lv G."/>
            <person name="Zhou Y."/>
            <person name="Sun X."/>
            <person name="Brodelius P.E."/>
            <person name="Rose J.K.C."/>
            <person name="Tang K."/>
        </authorList>
    </citation>
    <scope>NUCLEOTIDE SEQUENCE [LARGE SCALE GENOMIC DNA]</scope>
    <source>
        <strain evidence="14">cv. Huhao1</strain>
        <tissue evidence="13">Leaf</tissue>
    </source>
</reference>
<keyword evidence="4" id="KW-0813">Transport</keyword>
<evidence type="ECO:0000259" key="11">
    <source>
        <dbReference type="PROSITE" id="PS50404"/>
    </source>
</evidence>
<dbReference type="OrthoDB" id="10259024at2759"/>
<dbReference type="InterPro" id="IPR045074">
    <property type="entry name" value="GST_C_Tau"/>
</dbReference>
<evidence type="ECO:0000256" key="4">
    <source>
        <dbReference type="ARBA" id="ARBA00022448"/>
    </source>
</evidence>
<dbReference type="PROSITE" id="PS50405">
    <property type="entry name" value="GST_CTER"/>
    <property type="match status" value="1"/>
</dbReference>
<dbReference type="InterPro" id="IPR010987">
    <property type="entry name" value="Glutathione-S-Trfase_C-like"/>
</dbReference>
<evidence type="ECO:0000256" key="1">
    <source>
        <dbReference type="ARBA" id="ARBA00004601"/>
    </source>
</evidence>
<evidence type="ECO:0000256" key="3">
    <source>
        <dbReference type="ARBA" id="ARBA00012452"/>
    </source>
</evidence>
<dbReference type="Pfam" id="PF02798">
    <property type="entry name" value="GST_N"/>
    <property type="match status" value="1"/>
</dbReference>
<keyword evidence="14" id="KW-1185">Reference proteome</keyword>
<dbReference type="SFLD" id="SFLDG00358">
    <property type="entry name" value="Main_(cytGST)"/>
    <property type="match status" value="1"/>
</dbReference>
<comment type="similarity">
    <text evidence="2">Belongs to the VPS54 family.</text>
</comment>
<comment type="subcellular location">
    <subcellularLocation>
        <location evidence="1">Golgi apparatus</location>
        <location evidence="1">trans-Golgi network</location>
    </subcellularLocation>
</comment>
<dbReference type="Proteomes" id="UP000245207">
    <property type="component" value="Unassembled WGS sequence"/>
</dbReference>
<dbReference type="GO" id="GO:0015031">
    <property type="term" value="P:protein transport"/>
    <property type="evidence" value="ECO:0007669"/>
    <property type="project" value="UniProtKB-KW"/>
</dbReference>
<dbReference type="InterPro" id="IPR004046">
    <property type="entry name" value="GST_C"/>
</dbReference>
<dbReference type="SUPFAM" id="SSF52833">
    <property type="entry name" value="Thioredoxin-like"/>
    <property type="match status" value="1"/>
</dbReference>
<dbReference type="InterPro" id="IPR012501">
    <property type="entry name" value="Vps54_C"/>
</dbReference>
<dbReference type="STRING" id="35608.A0A2U1PQ38"/>
<dbReference type="PANTHER" id="PTHR12965:SF0">
    <property type="entry name" value="VACUOLAR PROTEIN SORTING-ASSOCIATED PROTEIN 54"/>
    <property type="match status" value="1"/>
</dbReference>
<comment type="caution">
    <text evidence="13">The sequence shown here is derived from an EMBL/GenBank/DDBJ whole genome shotgun (WGS) entry which is preliminary data.</text>
</comment>
<feature type="domain" description="GST C-terminal" evidence="12">
    <location>
        <begin position="87"/>
        <end position="215"/>
    </location>
</feature>
<dbReference type="CDD" id="cd03185">
    <property type="entry name" value="GST_C_Tau"/>
    <property type="match status" value="1"/>
</dbReference>
<keyword evidence="8" id="KW-0175">Coiled coil</keyword>
<dbReference type="InterPro" id="IPR036282">
    <property type="entry name" value="Glutathione-S-Trfase_C_sf"/>
</dbReference>
<evidence type="ECO:0000256" key="2">
    <source>
        <dbReference type="ARBA" id="ARBA00009150"/>
    </source>
</evidence>
<evidence type="ECO:0000256" key="6">
    <source>
        <dbReference type="ARBA" id="ARBA00022927"/>
    </source>
</evidence>
<name>A0A2U1PQ38_ARTAN</name>
<evidence type="ECO:0000256" key="8">
    <source>
        <dbReference type="ARBA" id="ARBA00023054"/>
    </source>
</evidence>
<dbReference type="Gene3D" id="3.40.30.10">
    <property type="entry name" value="Glutaredoxin"/>
    <property type="match status" value="1"/>
</dbReference>
<feature type="compositionally biased region" description="Polar residues" evidence="10">
    <location>
        <begin position="1082"/>
        <end position="1116"/>
    </location>
</feature>
<dbReference type="CDD" id="cd03058">
    <property type="entry name" value="GST_N_Tau"/>
    <property type="match status" value="1"/>
</dbReference>
<dbReference type="SFLD" id="SFLDG01152">
    <property type="entry name" value="Main.3:_Omega-_and_Tau-like"/>
    <property type="match status" value="1"/>
</dbReference>
<feature type="region of interest" description="Disordered" evidence="10">
    <location>
        <begin position="1076"/>
        <end position="1124"/>
    </location>
</feature>
<dbReference type="GO" id="GO:0004364">
    <property type="term" value="F:glutathione transferase activity"/>
    <property type="evidence" value="ECO:0007669"/>
    <property type="project" value="UniProtKB-EC"/>
</dbReference>
<accession>A0A2U1PQ38</accession>
<evidence type="ECO:0000256" key="9">
    <source>
        <dbReference type="ARBA" id="ARBA00047960"/>
    </source>
</evidence>
<dbReference type="EC" id="2.5.1.18" evidence="3"/>
<evidence type="ECO:0000259" key="12">
    <source>
        <dbReference type="PROSITE" id="PS50405"/>
    </source>
</evidence>